<evidence type="ECO:0000313" key="2">
    <source>
        <dbReference type="EMBL" id="RXT46619.1"/>
    </source>
</evidence>
<dbReference type="AlphaFoldDB" id="A0A4V1P674"/>
<evidence type="ECO:0000313" key="3">
    <source>
        <dbReference type="Proteomes" id="UP000290819"/>
    </source>
</evidence>
<sequence length="223" mass="23832">MDKQRSRQPPDGTRARRRSLVELTAVVSRTIDEGLLEMRATPVGVPQHDGPRSEQAGKIPASEVPDHEASARMTPAETAPPAALDGIVEAPSSTKGALSSTQSQNSGSTIDLAAEIAKDMQAHALEAMKVGMHAALDYAKDFTSPDSDLQKGPAAECHAVALELMKVNAGATLQYTRELNRAKTLSEWIELSSAHARKQCELVLQQAELLKSLTRKVTTSGAE</sequence>
<keyword evidence="3" id="KW-1185">Reference proteome</keyword>
<dbReference type="OrthoDB" id="8224209at2"/>
<name>A0A4V1P674_9BRAD</name>
<dbReference type="RefSeq" id="WP_129271549.1">
    <property type="nucleotide sequence ID" value="NZ_MZXW01000019.1"/>
</dbReference>
<protein>
    <submittedName>
        <fullName evidence="2">Uncharacterized protein</fullName>
    </submittedName>
</protein>
<gene>
    <name evidence="2" type="ORF">B5V03_16975</name>
</gene>
<reference evidence="2 3" key="1">
    <citation type="submission" date="2017-03" db="EMBL/GenBank/DDBJ databases">
        <authorList>
            <person name="Safronova V.I."/>
            <person name="Sazanova A.L."/>
            <person name="Chirak E.R."/>
        </authorList>
    </citation>
    <scope>NUCLEOTIDE SEQUENCE [LARGE SCALE GENOMIC DNA]</scope>
    <source>
        <strain evidence="2 3">Opo-243</strain>
    </source>
</reference>
<proteinExistence type="predicted"/>
<dbReference type="Proteomes" id="UP000290819">
    <property type="component" value="Unassembled WGS sequence"/>
</dbReference>
<evidence type="ECO:0000256" key="1">
    <source>
        <dbReference type="SAM" id="MobiDB-lite"/>
    </source>
</evidence>
<comment type="caution">
    <text evidence="2">The sequence shown here is derived from an EMBL/GenBank/DDBJ whole genome shotgun (WGS) entry which is preliminary data.</text>
</comment>
<organism evidence="2 3">
    <name type="scientific">Bradyrhizobium betae</name>
    <dbReference type="NCBI Taxonomy" id="244734"/>
    <lineage>
        <taxon>Bacteria</taxon>
        <taxon>Pseudomonadati</taxon>
        <taxon>Pseudomonadota</taxon>
        <taxon>Alphaproteobacteria</taxon>
        <taxon>Hyphomicrobiales</taxon>
        <taxon>Nitrobacteraceae</taxon>
        <taxon>Bradyrhizobium</taxon>
    </lineage>
</organism>
<feature type="region of interest" description="Disordered" evidence="1">
    <location>
        <begin position="38"/>
        <end position="79"/>
    </location>
</feature>
<accession>A0A4V1P674</accession>
<dbReference type="EMBL" id="MZXW01000019">
    <property type="protein sequence ID" value="RXT46619.1"/>
    <property type="molecule type" value="Genomic_DNA"/>
</dbReference>